<accession>A0A9R1TPR2</accession>
<dbReference type="GeneID" id="105272902"/>
<dbReference type="OrthoDB" id="7707830at2759"/>
<dbReference type="AlphaFoldDB" id="A0A9R1TPR2"/>
<protein>
    <submittedName>
        <fullName evidence="2">Uncharacterized protein</fullName>
    </submittedName>
</protein>
<sequence>MVRSVYDLALQLKDFGDELMARDGQGFTLEPITTPFFPPYLSTGVFRADLYLNMEGLVEELMNLNHMLNQIRQCQMEIIALLHRLICLGRVLQVKVERLQQHSLRRVN</sequence>
<organism evidence="1 2">
    <name type="scientific">Fopius arisanus</name>
    <dbReference type="NCBI Taxonomy" id="64838"/>
    <lineage>
        <taxon>Eukaryota</taxon>
        <taxon>Metazoa</taxon>
        <taxon>Ecdysozoa</taxon>
        <taxon>Arthropoda</taxon>
        <taxon>Hexapoda</taxon>
        <taxon>Insecta</taxon>
        <taxon>Pterygota</taxon>
        <taxon>Neoptera</taxon>
        <taxon>Endopterygota</taxon>
        <taxon>Hymenoptera</taxon>
        <taxon>Apocrita</taxon>
        <taxon>Ichneumonoidea</taxon>
        <taxon>Braconidae</taxon>
        <taxon>Opiinae</taxon>
        <taxon>Fopius</taxon>
    </lineage>
</organism>
<dbReference type="RefSeq" id="XP_011313435.1">
    <property type="nucleotide sequence ID" value="XM_011315133.1"/>
</dbReference>
<name>A0A9R1TPR2_9HYME</name>
<evidence type="ECO:0000313" key="1">
    <source>
        <dbReference type="Proteomes" id="UP000694866"/>
    </source>
</evidence>
<reference evidence="2" key="1">
    <citation type="submission" date="2025-08" db="UniProtKB">
        <authorList>
            <consortium name="RefSeq"/>
        </authorList>
    </citation>
    <scope>IDENTIFICATION</scope>
    <source>
        <strain evidence="2">USDA-PBARC FA_bdor</strain>
        <tissue evidence="2">Whole organism</tissue>
    </source>
</reference>
<proteinExistence type="predicted"/>
<gene>
    <name evidence="2" type="primary">LOC105272902</name>
</gene>
<dbReference type="Proteomes" id="UP000694866">
    <property type="component" value="Unplaced"/>
</dbReference>
<keyword evidence="1" id="KW-1185">Reference proteome</keyword>
<dbReference type="KEGG" id="fas:105272902"/>
<evidence type="ECO:0000313" key="2">
    <source>
        <dbReference type="RefSeq" id="XP_011313435.1"/>
    </source>
</evidence>